<evidence type="ECO:0000259" key="11">
    <source>
        <dbReference type="PROSITE" id="PS52015"/>
    </source>
</evidence>
<dbReference type="OrthoDB" id="192927at2"/>
<dbReference type="GO" id="GO:0055085">
    <property type="term" value="P:transmembrane transport"/>
    <property type="evidence" value="ECO:0007669"/>
    <property type="project" value="InterPro"/>
</dbReference>
<dbReference type="InterPro" id="IPR037682">
    <property type="entry name" value="TonB_C"/>
</dbReference>
<dbReference type="PROSITE" id="PS52015">
    <property type="entry name" value="TONB_CTD"/>
    <property type="match status" value="1"/>
</dbReference>
<feature type="transmembrane region" description="Helical" evidence="10">
    <location>
        <begin position="55"/>
        <end position="75"/>
    </location>
</feature>
<evidence type="ECO:0000256" key="2">
    <source>
        <dbReference type="ARBA" id="ARBA00006555"/>
    </source>
</evidence>
<keyword evidence="6 10" id="KW-0812">Transmembrane</keyword>
<dbReference type="PANTHER" id="PTHR33446">
    <property type="entry name" value="PROTEIN TONB-RELATED"/>
    <property type="match status" value="1"/>
</dbReference>
<sequence length="275" mass="30201">MVPYVMGMPKMSHAIEGWPHQPQPAHPIEYLAGRRRAIADQPGLWKYQTLDRSRWVVAGAVGLSIGLHLIALLGFNHRPPPRKAAVVDDGPLIQMVMPDLKDDEEEPIESLDDGEASEAPAIAVPMLADVPTIVPVNAFVQPLDFTPAINVDPNAVRMSAIPVNIARGSASAEKLGKIFDVSQLDRQPQALFQPAPQFPAELRSTYVEADVTLEFIINTKGEVLMPRAITSPARRFEEAAITGVLKWKFKPGQRGGRPVNTRTQITIKFRVTEGE</sequence>
<name>A0A4Q1C7S8_9BACT</name>
<evidence type="ECO:0000256" key="9">
    <source>
        <dbReference type="ARBA" id="ARBA00023136"/>
    </source>
</evidence>
<feature type="domain" description="TonB C-terminal" evidence="11">
    <location>
        <begin position="183"/>
        <end position="275"/>
    </location>
</feature>
<protein>
    <submittedName>
        <fullName evidence="12">Energy transducer TonB</fullName>
    </submittedName>
</protein>
<keyword evidence="3" id="KW-0813">Transport</keyword>
<comment type="similarity">
    <text evidence="2">Belongs to the TonB family.</text>
</comment>
<keyword evidence="9 10" id="KW-0472">Membrane</keyword>
<evidence type="ECO:0000256" key="3">
    <source>
        <dbReference type="ARBA" id="ARBA00022448"/>
    </source>
</evidence>
<accession>A0A4Q1C7S8</accession>
<dbReference type="NCBIfam" id="TIGR01352">
    <property type="entry name" value="tonB_Cterm"/>
    <property type="match status" value="1"/>
</dbReference>
<dbReference type="GO" id="GO:0015031">
    <property type="term" value="P:protein transport"/>
    <property type="evidence" value="ECO:0007669"/>
    <property type="project" value="UniProtKB-KW"/>
</dbReference>
<dbReference type="SUPFAM" id="SSF74653">
    <property type="entry name" value="TolA/TonB C-terminal domain"/>
    <property type="match status" value="1"/>
</dbReference>
<keyword evidence="4" id="KW-1003">Cell membrane</keyword>
<evidence type="ECO:0000256" key="4">
    <source>
        <dbReference type="ARBA" id="ARBA00022475"/>
    </source>
</evidence>
<reference evidence="12 13" key="1">
    <citation type="submission" date="2019-01" db="EMBL/GenBank/DDBJ databases">
        <title>Lacunisphaera sp. strain TWA-58.</title>
        <authorList>
            <person name="Chen W.-M."/>
        </authorList>
    </citation>
    <scope>NUCLEOTIDE SEQUENCE [LARGE SCALE GENOMIC DNA]</scope>
    <source>
        <strain evidence="12 13">TWA-58</strain>
    </source>
</reference>
<dbReference type="Gene3D" id="3.30.1150.10">
    <property type="match status" value="1"/>
</dbReference>
<gene>
    <name evidence="12" type="ORF">ESB00_03005</name>
</gene>
<evidence type="ECO:0000256" key="10">
    <source>
        <dbReference type="SAM" id="Phobius"/>
    </source>
</evidence>
<keyword evidence="7" id="KW-0653">Protein transport</keyword>
<evidence type="ECO:0000313" key="13">
    <source>
        <dbReference type="Proteomes" id="UP000290218"/>
    </source>
</evidence>
<dbReference type="GO" id="GO:0005886">
    <property type="term" value="C:plasma membrane"/>
    <property type="evidence" value="ECO:0007669"/>
    <property type="project" value="UniProtKB-SubCell"/>
</dbReference>
<keyword evidence="13" id="KW-1185">Reference proteome</keyword>
<comment type="caution">
    <text evidence="12">The sequence shown here is derived from an EMBL/GenBank/DDBJ whole genome shotgun (WGS) entry which is preliminary data.</text>
</comment>
<evidence type="ECO:0000256" key="7">
    <source>
        <dbReference type="ARBA" id="ARBA00022927"/>
    </source>
</evidence>
<dbReference type="InterPro" id="IPR006260">
    <property type="entry name" value="TonB/TolA_C"/>
</dbReference>
<evidence type="ECO:0000256" key="5">
    <source>
        <dbReference type="ARBA" id="ARBA00022519"/>
    </source>
</evidence>
<keyword evidence="5" id="KW-0997">Cell inner membrane</keyword>
<dbReference type="EMBL" id="SDHX01000001">
    <property type="protein sequence ID" value="RXK54880.1"/>
    <property type="molecule type" value="Genomic_DNA"/>
</dbReference>
<dbReference type="InterPro" id="IPR051045">
    <property type="entry name" value="TonB-dependent_transducer"/>
</dbReference>
<dbReference type="Pfam" id="PF03544">
    <property type="entry name" value="TonB_C"/>
    <property type="match status" value="1"/>
</dbReference>
<evidence type="ECO:0000313" key="12">
    <source>
        <dbReference type="EMBL" id="RXK54880.1"/>
    </source>
</evidence>
<evidence type="ECO:0000256" key="1">
    <source>
        <dbReference type="ARBA" id="ARBA00004383"/>
    </source>
</evidence>
<comment type="subcellular location">
    <subcellularLocation>
        <location evidence="1">Cell inner membrane</location>
        <topology evidence="1">Single-pass membrane protein</topology>
        <orientation evidence="1">Periplasmic side</orientation>
    </subcellularLocation>
</comment>
<keyword evidence="8 10" id="KW-1133">Transmembrane helix</keyword>
<organism evidence="12 13">
    <name type="scientific">Oleiharenicola lentus</name>
    <dbReference type="NCBI Taxonomy" id="2508720"/>
    <lineage>
        <taxon>Bacteria</taxon>
        <taxon>Pseudomonadati</taxon>
        <taxon>Verrucomicrobiota</taxon>
        <taxon>Opitutia</taxon>
        <taxon>Opitutales</taxon>
        <taxon>Opitutaceae</taxon>
        <taxon>Oleiharenicola</taxon>
    </lineage>
</organism>
<evidence type="ECO:0000256" key="8">
    <source>
        <dbReference type="ARBA" id="ARBA00022989"/>
    </source>
</evidence>
<proteinExistence type="inferred from homology"/>
<dbReference type="AlphaFoldDB" id="A0A4Q1C7S8"/>
<evidence type="ECO:0000256" key="6">
    <source>
        <dbReference type="ARBA" id="ARBA00022692"/>
    </source>
</evidence>
<dbReference type="Proteomes" id="UP000290218">
    <property type="component" value="Unassembled WGS sequence"/>
</dbReference>